<sequence>MLPALDELSSALAAHSHAFADVLTVARAHLMDAVSMTMEQTFSTFERQLSNSHARQGHITGFLTCMNEKGALCIIIDRPQLCADTWYRRSDHADAPQLSDLRSTERADFRSQLMDIDWRK</sequence>
<gene>
    <name evidence="2" type="ORF">PPGU16_78290</name>
</gene>
<dbReference type="Proteomes" id="UP000510888">
    <property type="component" value="Plasmid PPGU16_p2"/>
</dbReference>
<organism evidence="2 3">
    <name type="scientific">Paraburkholderia largidicola</name>
    <dbReference type="NCBI Taxonomy" id="3014751"/>
    <lineage>
        <taxon>Bacteria</taxon>
        <taxon>Pseudomonadati</taxon>
        <taxon>Pseudomonadota</taxon>
        <taxon>Betaproteobacteria</taxon>
        <taxon>Burkholderiales</taxon>
        <taxon>Burkholderiaceae</taxon>
        <taxon>Paraburkholderia</taxon>
    </lineage>
</organism>
<protein>
    <recommendedName>
        <fullName evidence="1">Fumarate lyase N-terminal domain-containing protein</fullName>
    </recommendedName>
</protein>
<dbReference type="EMBL" id="AP023177">
    <property type="protein sequence ID" value="BCF94762.1"/>
    <property type="molecule type" value="Genomic_DNA"/>
</dbReference>
<dbReference type="SUPFAM" id="SSF48557">
    <property type="entry name" value="L-aspartase-like"/>
    <property type="match status" value="1"/>
</dbReference>
<evidence type="ECO:0000259" key="1">
    <source>
        <dbReference type="Pfam" id="PF00206"/>
    </source>
</evidence>
<dbReference type="Gene3D" id="1.20.200.10">
    <property type="entry name" value="Fumarase/aspartase (Central domain)"/>
    <property type="match status" value="1"/>
</dbReference>
<dbReference type="AlphaFoldDB" id="A0A7I8C177"/>
<geneLocation type="plasmid" evidence="2 3">
    <name>PPGU16_p2</name>
</geneLocation>
<dbReference type="InterPro" id="IPR008948">
    <property type="entry name" value="L-Aspartase-like"/>
</dbReference>
<reference evidence="2 3" key="1">
    <citation type="journal article" date="2020" name="Genes (Basel)">
        <title>Genomic Comparison of Insect Gut Symbionts from Divergent Burkholderia Subclades.</title>
        <authorList>
            <person name="Takeshita K."/>
            <person name="Kikuchi Y."/>
        </authorList>
    </citation>
    <scope>NUCLEOTIDE SEQUENCE [LARGE SCALE GENOMIC DNA]</scope>
    <source>
        <strain evidence="2 3">PGU16</strain>
        <plasmid evidence="2 3">PPGU16_p2</plasmid>
    </source>
</reference>
<evidence type="ECO:0000313" key="2">
    <source>
        <dbReference type="EMBL" id="BCF94762.1"/>
    </source>
</evidence>
<name>A0A7I8C177_9BURK</name>
<keyword evidence="2" id="KW-0614">Plasmid</keyword>
<evidence type="ECO:0000313" key="3">
    <source>
        <dbReference type="Proteomes" id="UP000510888"/>
    </source>
</evidence>
<keyword evidence="3" id="KW-1185">Reference proteome</keyword>
<dbReference type="InterPro" id="IPR022761">
    <property type="entry name" value="Fumarate_lyase_N"/>
</dbReference>
<dbReference type="RefSeq" id="WP_238269585.1">
    <property type="nucleotide sequence ID" value="NZ_AP023177.1"/>
</dbReference>
<dbReference type="GO" id="GO:0003824">
    <property type="term" value="F:catalytic activity"/>
    <property type="evidence" value="ECO:0007669"/>
    <property type="project" value="InterPro"/>
</dbReference>
<dbReference type="KEGG" id="plad:PPGU16_78290"/>
<accession>A0A7I8C177</accession>
<proteinExistence type="predicted"/>
<feature type="domain" description="Fumarate lyase N-terminal" evidence="1">
    <location>
        <begin position="1"/>
        <end position="60"/>
    </location>
</feature>
<dbReference type="Pfam" id="PF00206">
    <property type="entry name" value="Lyase_1"/>
    <property type="match status" value="1"/>
</dbReference>